<proteinExistence type="predicted"/>
<evidence type="ECO:0000313" key="1">
    <source>
        <dbReference type="EMBL" id="MEV0971121.1"/>
    </source>
</evidence>
<comment type="caution">
    <text evidence="1">The sequence shown here is derived from an EMBL/GenBank/DDBJ whole genome shotgun (WGS) entry which is preliminary data.</text>
</comment>
<dbReference type="RefSeq" id="WP_061258936.1">
    <property type="nucleotide sequence ID" value="NZ_JBFALK010000011.1"/>
</dbReference>
<dbReference type="Proteomes" id="UP001551675">
    <property type="component" value="Unassembled WGS sequence"/>
</dbReference>
<accession>A0ABV3GHI7</accession>
<keyword evidence="2" id="KW-1185">Reference proteome</keyword>
<sequence>MTTPLTATRVFFAFPRLSDPSRHRDYNEWHQLDHRPENLALPGVVHGDRWVRSPDCRTAGTGDGWLRDVDYMAMYWFAEPAKQSIRQWKELGDTTLQQGRRPDLRWTARPLMGIFQPVRGYVHPRVRISAAALPFRPHTGIQVLVSEVEDAGGPEAEALFDWYDRVRIPRMLELPGVAGVWSFRSEAVTVEGADGSLKPLSGSTIRVTLAYLDADPLGVAAELAAREPGWTAAEPPPDLACGERVLLSGPLRTIQPWQWDWFDQQDSRDEVGFDEPRTRE</sequence>
<organism evidence="1 2">
    <name type="scientific">Microtetraspora glauca</name>
    <dbReference type="NCBI Taxonomy" id="1996"/>
    <lineage>
        <taxon>Bacteria</taxon>
        <taxon>Bacillati</taxon>
        <taxon>Actinomycetota</taxon>
        <taxon>Actinomycetes</taxon>
        <taxon>Streptosporangiales</taxon>
        <taxon>Streptosporangiaceae</taxon>
        <taxon>Microtetraspora</taxon>
    </lineage>
</organism>
<dbReference type="EMBL" id="JBFALK010000011">
    <property type="protein sequence ID" value="MEV0971121.1"/>
    <property type="molecule type" value="Genomic_DNA"/>
</dbReference>
<name>A0ABV3GHI7_MICGL</name>
<evidence type="ECO:0000313" key="2">
    <source>
        <dbReference type="Proteomes" id="UP001551675"/>
    </source>
</evidence>
<protein>
    <submittedName>
        <fullName evidence="1">Uncharacterized protein</fullName>
    </submittedName>
</protein>
<gene>
    <name evidence="1" type="ORF">AB0I59_21035</name>
</gene>
<reference evidence="1 2" key="1">
    <citation type="submission" date="2024-06" db="EMBL/GenBank/DDBJ databases">
        <title>The Natural Products Discovery Center: Release of the First 8490 Sequenced Strains for Exploring Actinobacteria Biosynthetic Diversity.</title>
        <authorList>
            <person name="Kalkreuter E."/>
            <person name="Kautsar S.A."/>
            <person name="Yang D."/>
            <person name="Bader C.D."/>
            <person name="Teijaro C.N."/>
            <person name="Fluegel L."/>
            <person name="Davis C.M."/>
            <person name="Simpson J.R."/>
            <person name="Lauterbach L."/>
            <person name="Steele A.D."/>
            <person name="Gui C."/>
            <person name="Meng S."/>
            <person name="Li G."/>
            <person name="Viehrig K."/>
            <person name="Ye F."/>
            <person name="Su P."/>
            <person name="Kiefer A.F."/>
            <person name="Nichols A."/>
            <person name="Cepeda A.J."/>
            <person name="Yan W."/>
            <person name="Fan B."/>
            <person name="Jiang Y."/>
            <person name="Adhikari A."/>
            <person name="Zheng C.-J."/>
            <person name="Schuster L."/>
            <person name="Cowan T.M."/>
            <person name="Smanski M.J."/>
            <person name="Chevrette M.G."/>
            <person name="De Carvalho L.P.S."/>
            <person name="Shen B."/>
        </authorList>
    </citation>
    <scope>NUCLEOTIDE SEQUENCE [LARGE SCALE GENOMIC DNA]</scope>
    <source>
        <strain evidence="1 2">NPDC050100</strain>
    </source>
</reference>